<dbReference type="InterPro" id="IPR011701">
    <property type="entry name" value="MFS"/>
</dbReference>
<evidence type="ECO:0000256" key="3">
    <source>
        <dbReference type="ARBA" id="ARBA00022692"/>
    </source>
</evidence>
<dbReference type="InterPro" id="IPR036259">
    <property type="entry name" value="MFS_trans_sf"/>
</dbReference>
<feature type="transmembrane region" description="Helical" evidence="6">
    <location>
        <begin position="154"/>
        <end position="174"/>
    </location>
</feature>
<keyword evidence="5 6" id="KW-0472">Membrane</keyword>
<dbReference type="Gene3D" id="1.20.1250.20">
    <property type="entry name" value="MFS general substrate transporter like domains"/>
    <property type="match status" value="2"/>
</dbReference>
<dbReference type="InterPro" id="IPR050930">
    <property type="entry name" value="MFS_Vesicular_Transporter"/>
</dbReference>
<keyword evidence="9" id="KW-1185">Reference proteome</keyword>
<feature type="transmembrane region" description="Helical" evidence="6">
    <location>
        <begin position="270"/>
        <end position="295"/>
    </location>
</feature>
<protein>
    <recommendedName>
        <fullName evidence="7">Major facilitator superfamily (MFS) profile domain-containing protein</fullName>
    </recommendedName>
</protein>
<feature type="domain" description="Major facilitator superfamily (MFS) profile" evidence="7">
    <location>
        <begin position="1"/>
        <end position="432"/>
    </location>
</feature>
<keyword evidence="4 6" id="KW-1133">Transmembrane helix</keyword>
<dbReference type="Proteomes" id="UP001305779">
    <property type="component" value="Unassembled WGS sequence"/>
</dbReference>
<evidence type="ECO:0000313" key="9">
    <source>
        <dbReference type="Proteomes" id="UP001305779"/>
    </source>
</evidence>
<dbReference type="InterPro" id="IPR020846">
    <property type="entry name" value="MFS_dom"/>
</dbReference>
<comment type="subcellular location">
    <subcellularLocation>
        <location evidence="1">Membrane</location>
        <topology evidence="1">Multi-pass membrane protein</topology>
    </subcellularLocation>
</comment>
<evidence type="ECO:0000256" key="5">
    <source>
        <dbReference type="ARBA" id="ARBA00023136"/>
    </source>
</evidence>
<keyword evidence="2" id="KW-0813">Transport</keyword>
<reference evidence="8 9" key="1">
    <citation type="journal article" date="2023" name="G3 (Bethesda)">
        <title>A chromosome-level genome assembly of Zasmidium syzygii isolated from banana leaves.</title>
        <authorList>
            <person name="van Westerhoven A.C."/>
            <person name="Mehrabi R."/>
            <person name="Talebi R."/>
            <person name="Steentjes M.B.F."/>
            <person name="Corcolon B."/>
            <person name="Chong P.A."/>
            <person name="Kema G.H.J."/>
            <person name="Seidl M.F."/>
        </authorList>
    </citation>
    <scope>NUCLEOTIDE SEQUENCE [LARGE SCALE GENOMIC DNA]</scope>
    <source>
        <strain evidence="8 9">P124</strain>
    </source>
</reference>
<accession>A0ABR0DZ55</accession>
<evidence type="ECO:0000313" key="8">
    <source>
        <dbReference type="EMBL" id="KAK4494461.1"/>
    </source>
</evidence>
<evidence type="ECO:0000256" key="1">
    <source>
        <dbReference type="ARBA" id="ARBA00004141"/>
    </source>
</evidence>
<dbReference type="EMBL" id="JAXOVC010000014">
    <property type="protein sequence ID" value="KAK4494461.1"/>
    <property type="molecule type" value="Genomic_DNA"/>
</dbReference>
<dbReference type="CDD" id="cd17325">
    <property type="entry name" value="MFS_MdtG_SLC18_like"/>
    <property type="match status" value="1"/>
</dbReference>
<organism evidence="8 9">
    <name type="scientific">Zasmidium cellare</name>
    <name type="common">Wine cellar mold</name>
    <name type="synonym">Racodium cellare</name>
    <dbReference type="NCBI Taxonomy" id="395010"/>
    <lineage>
        <taxon>Eukaryota</taxon>
        <taxon>Fungi</taxon>
        <taxon>Dikarya</taxon>
        <taxon>Ascomycota</taxon>
        <taxon>Pezizomycotina</taxon>
        <taxon>Dothideomycetes</taxon>
        <taxon>Dothideomycetidae</taxon>
        <taxon>Mycosphaerellales</taxon>
        <taxon>Mycosphaerellaceae</taxon>
        <taxon>Zasmidium</taxon>
    </lineage>
</organism>
<name>A0ABR0DZ55_ZASCE</name>
<feature type="transmembrane region" description="Helical" evidence="6">
    <location>
        <begin position="100"/>
        <end position="119"/>
    </location>
</feature>
<dbReference type="PANTHER" id="PTHR23506:SF37">
    <property type="entry name" value="MAJOR FACILITATOR SUPERFAMILY (MFS) PROFILE DOMAIN-CONTAINING PROTEIN"/>
    <property type="match status" value="1"/>
</dbReference>
<comment type="caution">
    <text evidence="8">The sequence shown here is derived from an EMBL/GenBank/DDBJ whole genome shotgun (WGS) entry which is preliminary data.</text>
</comment>
<evidence type="ECO:0000256" key="6">
    <source>
        <dbReference type="SAM" id="Phobius"/>
    </source>
</evidence>
<evidence type="ECO:0000256" key="2">
    <source>
        <dbReference type="ARBA" id="ARBA00022448"/>
    </source>
</evidence>
<evidence type="ECO:0000256" key="4">
    <source>
        <dbReference type="ARBA" id="ARBA00022989"/>
    </source>
</evidence>
<keyword evidence="3 6" id="KW-0812">Transmembrane</keyword>
<feature type="transmembrane region" description="Helical" evidence="6">
    <location>
        <begin position="327"/>
        <end position="352"/>
    </location>
</feature>
<dbReference type="PANTHER" id="PTHR23506">
    <property type="entry name" value="GH10249P"/>
    <property type="match status" value="1"/>
</dbReference>
<dbReference type="PROSITE" id="PS50850">
    <property type="entry name" value="MFS"/>
    <property type="match status" value="1"/>
</dbReference>
<gene>
    <name evidence="8" type="ORF">PRZ48_014759</name>
</gene>
<feature type="transmembrane region" description="Helical" evidence="6">
    <location>
        <begin position="225"/>
        <end position="250"/>
    </location>
</feature>
<evidence type="ECO:0000259" key="7">
    <source>
        <dbReference type="PROSITE" id="PS50850"/>
    </source>
</evidence>
<feature type="transmembrane region" description="Helical" evidence="6">
    <location>
        <begin position="373"/>
        <end position="392"/>
    </location>
</feature>
<feature type="transmembrane region" description="Helical" evidence="6">
    <location>
        <begin position="126"/>
        <end position="148"/>
    </location>
</feature>
<dbReference type="Pfam" id="PF07690">
    <property type="entry name" value="MFS_1"/>
    <property type="match status" value="1"/>
</dbReference>
<feature type="transmembrane region" description="Helical" evidence="6">
    <location>
        <begin position="412"/>
        <end position="430"/>
    </location>
</feature>
<proteinExistence type="predicted"/>
<feature type="transmembrane region" description="Helical" evidence="6">
    <location>
        <begin position="69"/>
        <end position="94"/>
    </location>
</feature>
<feature type="transmembrane region" description="Helical" evidence="6">
    <location>
        <begin position="35"/>
        <end position="57"/>
    </location>
</feature>
<sequence length="441" mass="46803">MGLFSDLFLYSLIIPVVPFMLEDDLNLQPSEIQRYTSAMLAVYAGSNIVCCPVAGVLADRLSTRRAPFLLALCCLASGTIMLFLGKSIAILMLARVLQGVSTAFVWTIGLAMCIETVGIQSMGKTMGTITSVIAVGSLSAPFIGGILYQRTGLAGVMSVAIAVIAFDFTLRLLVIEKNQCIVDADKAYGRNAIEDDPEHQPLLKEAKAEDACFKLPRHPSRMVRAFPLLPCLANPSLLTALLGSLMQAILMGSFDSTIAVVAHELFDFDAFQAGVLFLPVGITNILCGPLIGWLIDRRGTKSAAVSSFGVLVPVLLLLRLVHTGGLLQILLYAGLLTLTGVGLAGSGTPSIVEVGAVIERYHKANPDFFGEKGPYAMVYGMNGMIFNAGLTIGPELAGGLKEAVGYGNMNTVLAVLSGITACLCYFYLGGKPRAGPETTRR</sequence>
<feature type="transmembrane region" description="Helical" evidence="6">
    <location>
        <begin position="302"/>
        <end position="321"/>
    </location>
</feature>
<dbReference type="SUPFAM" id="SSF103473">
    <property type="entry name" value="MFS general substrate transporter"/>
    <property type="match status" value="1"/>
</dbReference>